<dbReference type="Gene3D" id="3.30.2220.30">
    <property type="match status" value="1"/>
</dbReference>
<reference evidence="1" key="1">
    <citation type="submission" date="2014-07" db="EMBL/GenBank/DDBJ databases">
        <authorList>
            <person name="Monot Marc"/>
        </authorList>
    </citation>
    <scope>NUCLEOTIDE SEQUENCE</scope>
</reference>
<organism evidence="1">
    <name type="scientific">Clostridioides difficile</name>
    <name type="common">Peptoclostridium difficile</name>
    <dbReference type="NCBI Taxonomy" id="1496"/>
    <lineage>
        <taxon>Bacteria</taxon>
        <taxon>Bacillati</taxon>
        <taxon>Bacillota</taxon>
        <taxon>Clostridia</taxon>
        <taxon>Peptostreptococcales</taxon>
        <taxon>Peptostreptococcaceae</taxon>
        <taxon>Clostridioides</taxon>
    </lineage>
</organism>
<evidence type="ECO:0000313" key="1">
    <source>
        <dbReference type="EMBL" id="CDS84753.1"/>
    </source>
</evidence>
<accession>A0A069A5T7</accession>
<proteinExistence type="predicted"/>
<protein>
    <submittedName>
        <fullName evidence="1">XkdN protein</fullName>
    </submittedName>
</protein>
<dbReference type="RefSeq" id="WP_021435105.1">
    <property type="nucleotide sequence ID" value="NZ_BITL01000031.1"/>
</dbReference>
<sequence length="155" mass="17974">MSENKLEKEMIDKKEVTEVKNVVDLLLSLDADKVKMPSITHTMFCKKLGIDVNFECKAIEPEFFDELQTSGLKIEKGSLKDLDNFKMKSNVILASCNLFKDDKLLKHFQSPTPKELLRRMLLAGEINELYDKICELNGYRDDNKKDKEIEEKIKN</sequence>
<dbReference type="EMBL" id="LK932492">
    <property type="protein sequence ID" value="CDS84753.1"/>
    <property type="molecule type" value="Genomic_DNA"/>
</dbReference>
<name>A0A069A5T7_CLODI</name>
<dbReference type="InterPro" id="IPR038559">
    <property type="entry name" value="XkdN-like_sf"/>
</dbReference>
<dbReference type="AlphaFoldDB" id="A0A069A5T7"/>
<dbReference type="InterPro" id="IPR014986">
    <property type="entry name" value="XkdN-like"/>
</dbReference>
<dbReference type="Pfam" id="PF08890">
    <property type="entry name" value="Phage_TAC_5"/>
    <property type="match status" value="1"/>
</dbReference>
<gene>
    <name evidence="1" type="primary">xkdN</name>
    <name evidence="1" type="ORF">BN1096_400019</name>
</gene>